<keyword evidence="2" id="KW-0677">Repeat</keyword>
<dbReference type="InterPro" id="IPR002902">
    <property type="entry name" value="GNK2"/>
</dbReference>
<dbReference type="Gene3D" id="3.30.430.20">
    <property type="entry name" value="Gnk2 domain, C-X8-C-X2-C motif"/>
    <property type="match status" value="1"/>
</dbReference>
<accession>A0AAV2GEY0</accession>
<evidence type="ECO:0000313" key="5">
    <source>
        <dbReference type="Proteomes" id="UP001497516"/>
    </source>
</evidence>
<evidence type="ECO:0000256" key="1">
    <source>
        <dbReference type="ARBA" id="ARBA00022729"/>
    </source>
</evidence>
<dbReference type="PROSITE" id="PS51473">
    <property type="entry name" value="GNK2"/>
    <property type="match status" value="1"/>
</dbReference>
<evidence type="ECO:0000256" key="2">
    <source>
        <dbReference type="ARBA" id="ARBA00022737"/>
    </source>
</evidence>
<dbReference type="EMBL" id="OZ034821">
    <property type="protein sequence ID" value="CAL1409249.1"/>
    <property type="molecule type" value="Genomic_DNA"/>
</dbReference>
<proteinExistence type="predicted"/>
<protein>
    <recommendedName>
        <fullName evidence="3">Gnk2-homologous domain-containing protein</fullName>
    </recommendedName>
</protein>
<evidence type="ECO:0000259" key="3">
    <source>
        <dbReference type="PROSITE" id="PS51473"/>
    </source>
</evidence>
<keyword evidence="1" id="KW-0732">Signal</keyword>
<dbReference type="AlphaFoldDB" id="A0AAV2GEY0"/>
<name>A0AAV2GEY0_9ROSI</name>
<reference evidence="4 5" key="1">
    <citation type="submission" date="2024-04" db="EMBL/GenBank/DDBJ databases">
        <authorList>
            <person name="Fracassetti M."/>
        </authorList>
    </citation>
    <scope>NUCLEOTIDE SEQUENCE [LARGE SCALE GENOMIC DNA]</scope>
</reference>
<dbReference type="InterPro" id="IPR038408">
    <property type="entry name" value="GNK2_sf"/>
</dbReference>
<keyword evidence="5" id="KW-1185">Reference proteome</keyword>
<feature type="domain" description="Gnk2-homologous" evidence="3">
    <location>
        <begin position="11"/>
        <end position="120"/>
    </location>
</feature>
<gene>
    <name evidence="4" type="ORF">LTRI10_LOCUS48764</name>
</gene>
<evidence type="ECO:0000313" key="4">
    <source>
        <dbReference type="EMBL" id="CAL1409249.1"/>
    </source>
</evidence>
<dbReference type="Proteomes" id="UP001497516">
    <property type="component" value="Chromosome 8"/>
</dbReference>
<sequence>MFCCLVSGFDDALCAGSDSTGTCTHHPLPASASQEDIFPDFADDFEDGDTPGCYTRDGYVDDDGFPFKVRASFSCDGAPSERCCKCMADGFVRMKVGCKGRAGGTVLSDDCCLRYETYNICRR</sequence>
<organism evidence="4 5">
    <name type="scientific">Linum trigynum</name>
    <dbReference type="NCBI Taxonomy" id="586398"/>
    <lineage>
        <taxon>Eukaryota</taxon>
        <taxon>Viridiplantae</taxon>
        <taxon>Streptophyta</taxon>
        <taxon>Embryophyta</taxon>
        <taxon>Tracheophyta</taxon>
        <taxon>Spermatophyta</taxon>
        <taxon>Magnoliopsida</taxon>
        <taxon>eudicotyledons</taxon>
        <taxon>Gunneridae</taxon>
        <taxon>Pentapetalae</taxon>
        <taxon>rosids</taxon>
        <taxon>fabids</taxon>
        <taxon>Malpighiales</taxon>
        <taxon>Linaceae</taxon>
        <taxon>Linum</taxon>
    </lineage>
</organism>